<dbReference type="EMBL" id="SMDX01000034">
    <property type="protein sequence ID" value="NMI24116.1"/>
    <property type="molecule type" value="Genomic_DNA"/>
</dbReference>
<evidence type="ECO:0000313" key="2">
    <source>
        <dbReference type="EMBL" id="NMI24116.1"/>
    </source>
</evidence>
<evidence type="ECO:0000256" key="1">
    <source>
        <dbReference type="SAM" id="MobiDB-lite"/>
    </source>
</evidence>
<organism evidence="2 3">
    <name type="scientific">Xanthomonas hortorum pv. pelargonii</name>
    <dbReference type="NCBI Taxonomy" id="453602"/>
    <lineage>
        <taxon>Bacteria</taxon>
        <taxon>Pseudomonadati</taxon>
        <taxon>Pseudomonadota</taxon>
        <taxon>Gammaproteobacteria</taxon>
        <taxon>Lysobacterales</taxon>
        <taxon>Lysobacteraceae</taxon>
        <taxon>Xanthomonas</taxon>
    </lineage>
</organism>
<protein>
    <submittedName>
        <fullName evidence="2">Uncharacterized protein</fullName>
    </submittedName>
</protein>
<evidence type="ECO:0000313" key="3">
    <source>
        <dbReference type="Proteomes" id="UP000548771"/>
    </source>
</evidence>
<comment type="caution">
    <text evidence="2">The sequence shown here is derived from an EMBL/GenBank/DDBJ whole genome shotgun (WGS) entry which is preliminary data.</text>
</comment>
<feature type="region of interest" description="Disordered" evidence="1">
    <location>
        <begin position="55"/>
        <end position="87"/>
    </location>
</feature>
<dbReference type="Proteomes" id="UP000548771">
    <property type="component" value="Unassembled WGS sequence"/>
</dbReference>
<gene>
    <name evidence="2" type="ORF">E1J24_20270</name>
</gene>
<name>A0AAW9ZWA6_9XANT</name>
<dbReference type="AlphaFoldDB" id="A0AAW9ZWA6"/>
<proteinExistence type="predicted"/>
<reference evidence="3" key="1">
    <citation type="journal article" date="2020" name="Syst. Appl. Microbiol.">
        <title>Clarifying the taxonomy of the causal agent of bacterial leaf spot of lettuce through a polyphasic approach reveals that Xanthomonas cynarae Trebaol et al. 2000 emend. Timilsina et al. 2019 is a later heterotypic synonym of Xanthomonas hortorum Vauterin et al. 1995.</title>
        <authorList>
            <person name="Moriniere L."/>
            <person name="Burlet A."/>
            <person name="Rosenthal E.R."/>
            <person name="Nesme X."/>
            <person name="Portier P."/>
            <person name="Bull C.T."/>
            <person name="Lavire C."/>
            <person name="Fischer-Le Saux M."/>
            <person name="Bertolla F."/>
        </authorList>
    </citation>
    <scope>NUCLEOTIDE SEQUENCE [LARGE SCALE GENOMIC DNA]</scope>
    <source>
        <strain evidence="3">CFBP2533</strain>
    </source>
</reference>
<sequence length="87" mass="8824">MSTIPCRPSSWGGKGSRRHGQLVEIADSEAYAGPAGGACPCALLRVGLSCFASSPAARVSPHSGFHPRPCGPPACPDRRPAGAGQRA</sequence>
<accession>A0AAW9ZWA6</accession>